<dbReference type="InterPro" id="IPR052654">
    <property type="entry name" value="CS_Sulfotransferase"/>
</dbReference>
<dbReference type="Gene3D" id="3.40.50.300">
    <property type="entry name" value="P-loop containing nucleotide triphosphate hydrolases"/>
    <property type="match status" value="1"/>
</dbReference>
<name>A0ABD3UAL2_SINWO</name>
<comment type="caution">
    <text evidence="2">The sequence shown here is derived from an EMBL/GenBank/DDBJ whole genome shotgun (WGS) entry which is preliminary data.</text>
</comment>
<evidence type="ECO:0000313" key="3">
    <source>
        <dbReference type="Proteomes" id="UP001634394"/>
    </source>
</evidence>
<dbReference type="Proteomes" id="UP001634394">
    <property type="component" value="Unassembled WGS sequence"/>
</dbReference>
<evidence type="ECO:0008006" key="4">
    <source>
        <dbReference type="Google" id="ProtNLM"/>
    </source>
</evidence>
<dbReference type="PANTHER" id="PTHR15723:SF0">
    <property type="entry name" value="CARBOHYDRATE SULFOTRANSFERASE 15"/>
    <property type="match status" value="1"/>
</dbReference>
<evidence type="ECO:0000313" key="2">
    <source>
        <dbReference type="EMBL" id="KAL3846539.1"/>
    </source>
</evidence>
<keyword evidence="1" id="KW-0472">Membrane</keyword>
<keyword evidence="1" id="KW-1133">Transmembrane helix</keyword>
<reference evidence="2 3" key="1">
    <citation type="submission" date="2024-11" db="EMBL/GenBank/DDBJ databases">
        <title>Chromosome-level genome assembly of the freshwater bivalve Anodonta woodiana.</title>
        <authorList>
            <person name="Chen X."/>
        </authorList>
    </citation>
    <scope>NUCLEOTIDE SEQUENCE [LARGE SCALE GENOMIC DNA]</scope>
    <source>
        <strain evidence="2">MN2024</strain>
        <tissue evidence="2">Gills</tissue>
    </source>
</reference>
<dbReference type="AlphaFoldDB" id="A0ABD3UAL2"/>
<sequence length="211" mass="25013">MGKRPIGFCSHSFRYGRRFYCRVMWIICVVLCILWLCNLWISSSLPYPEFFAFRRARRSVHSDMRKSLQNLMTQPKFHFLPNYKNPCFIRKEATRADNTNAIDGNWKGLHDDSIHITKYDTGLEENHGIQPSRDKSYHITVGIKTRPNEYPVIDRTKDSSVRLYCLPYFIIAGFPKCGTTDLWRRIIQHPDIVVHPSEKEPMFFDNRRFCE</sequence>
<dbReference type="EMBL" id="JBJQND010000016">
    <property type="protein sequence ID" value="KAL3846539.1"/>
    <property type="molecule type" value="Genomic_DNA"/>
</dbReference>
<proteinExistence type="predicted"/>
<dbReference type="PANTHER" id="PTHR15723">
    <property type="entry name" value="CARBOHYDRATE SULFOTRANSFERASE 15"/>
    <property type="match status" value="1"/>
</dbReference>
<keyword evidence="3" id="KW-1185">Reference proteome</keyword>
<organism evidence="2 3">
    <name type="scientific">Sinanodonta woodiana</name>
    <name type="common">Chinese pond mussel</name>
    <name type="synonym">Anodonta woodiana</name>
    <dbReference type="NCBI Taxonomy" id="1069815"/>
    <lineage>
        <taxon>Eukaryota</taxon>
        <taxon>Metazoa</taxon>
        <taxon>Spiralia</taxon>
        <taxon>Lophotrochozoa</taxon>
        <taxon>Mollusca</taxon>
        <taxon>Bivalvia</taxon>
        <taxon>Autobranchia</taxon>
        <taxon>Heteroconchia</taxon>
        <taxon>Palaeoheterodonta</taxon>
        <taxon>Unionida</taxon>
        <taxon>Unionoidea</taxon>
        <taxon>Unionidae</taxon>
        <taxon>Unioninae</taxon>
        <taxon>Sinanodonta</taxon>
    </lineage>
</organism>
<dbReference type="SUPFAM" id="SSF52540">
    <property type="entry name" value="P-loop containing nucleoside triphosphate hydrolases"/>
    <property type="match status" value="1"/>
</dbReference>
<evidence type="ECO:0000256" key="1">
    <source>
        <dbReference type="SAM" id="Phobius"/>
    </source>
</evidence>
<keyword evidence="1" id="KW-0812">Transmembrane</keyword>
<gene>
    <name evidence="2" type="ORF">ACJMK2_017518</name>
</gene>
<feature type="transmembrane region" description="Helical" evidence="1">
    <location>
        <begin position="20"/>
        <end position="41"/>
    </location>
</feature>
<dbReference type="InterPro" id="IPR027417">
    <property type="entry name" value="P-loop_NTPase"/>
</dbReference>
<protein>
    <recommendedName>
        <fullName evidence="4">Sulfotransferase</fullName>
    </recommendedName>
</protein>
<accession>A0ABD3UAL2</accession>